<feature type="region of interest" description="Disordered" evidence="5">
    <location>
        <begin position="154"/>
        <end position="239"/>
    </location>
</feature>
<feature type="region of interest" description="Disordered" evidence="5">
    <location>
        <begin position="414"/>
        <end position="450"/>
    </location>
</feature>
<dbReference type="Pfam" id="PF20179">
    <property type="entry name" value="MSS51_C"/>
    <property type="match status" value="1"/>
</dbReference>
<keyword evidence="3" id="KW-0862">Zinc</keyword>
<proteinExistence type="predicted"/>
<dbReference type="PANTHER" id="PTHR28069">
    <property type="entry name" value="GH20023P"/>
    <property type="match status" value="1"/>
</dbReference>
<name>A0AAD3DTJ6_9CHLO</name>
<dbReference type="PROSITE" id="PS50865">
    <property type="entry name" value="ZF_MYND_2"/>
    <property type="match status" value="1"/>
</dbReference>
<dbReference type="Gene3D" id="6.10.140.2220">
    <property type="match status" value="1"/>
</dbReference>
<dbReference type="InterPro" id="IPR046824">
    <property type="entry name" value="Mss51-like_C"/>
</dbReference>
<gene>
    <name evidence="7" type="ORF">Agub_g9344</name>
</gene>
<dbReference type="InterPro" id="IPR002893">
    <property type="entry name" value="Znf_MYND"/>
</dbReference>
<evidence type="ECO:0000313" key="8">
    <source>
        <dbReference type="Proteomes" id="UP001054857"/>
    </source>
</evidence>
<protein>
    <recommendedName>
        <fullName evidence="6">MYND-type domain-containing protein</fullName>
    </recommendedName>
</protein>
<dbReference type="GO" id="GO:0008270">
    <property type="term" value="F:zinc ion binding"/>
    <property type="evidence" value="ECO:0007669"/>
    <property type="project" value="UniProtKB-KW"/>
</dbReference>
<evidence type="ECO:0000256" key="1">
    <source>
        <dbReference type="ARBA" id="ARBA00022723"/>
    </source>
</evidence>
<keyword evidence="2 4" id="KW-0863">Zinc-finger</keyword>
<comment type="caution">
    <text evidence="7">The sequence shown here is derived from an EMBL/GenBank/DDBJ whole genome shotgun (WGS) entry which is preliminary data.</text>
</comment>
<keyword evidence="8" id="KW-1185">Reference proteome</keyword>
<accession>A0AAD3DTJ6</accession>
<dbReference type="Pfam" id="PF01753">
    <property type="entry name" value="zf-MYND"/>
    <property type="match status" value="1"/>
</dbReference>
<dbReference type="PANTHER" id="PTHR28069:SF2">
    <property type="entry name" value="GH20023P"/>
    <property type="match status" value="1"/>
</dbReference>
<reference evidence="7 8" key="1">
    <citation type="journal article" date="2021" name="Sci. Rep.">
        <title>Genome sequencing of the multicellular alga Astrephomene provides insights into convergent evolution of germ-soma differentiation.</title>
        <authorList>
            <person name="Yamashita S."/>
            <person name="Yamamoto K."/>
            <person name="Matsuzaki R."/>
            <person name="Suzuki S."/>
            <person name="Yamaguchi H."/>
            <person name="Hirooka S."/>
            <person name="Minakuchi Y."/>
            <person name="Miyagishima S."/>
            <person name="Kawachi M."/>
            <person name="Toyoda A."/>
            <person name="Nozaki H."/>
        </authorList>
    </citation>
    <scope>NUCLEOTIDE SEQUENCE [LARGE SCALE GENOMIC DNA]</scope>
    <source>
        <strain evidence="7 8">NIES-4017</strain>
    </source>
</reference>
<dbReference type="AlphaFoldDB" id="A0AAD3DTJ6"/>
<keyword evidence="1" id="KW-0479">Metal-binding</keyword>
<dbReference type="SUPFAM" id="SSF144232">
    <property type="entry name" value="HIT/MYND zinc finger-like"/>
    <property type="match status" value="1"/>
</dbReference>
<sequence>MSEITMDPPHLVHTGAACYACCTVAPGKLLRCSACDSAWYCDINCQRKHFKEHKPYCRALRLFHALQADLPPESWPRNARDFYVQRSNCHQILEPMLRRPLTRAEHRAILGEARCSVCMVTRGQLARRSKAAAAAATASSASSSKAAAAAAEASAPPSTAVNGNTGNSSSANINGSGLLETEQQQQPATAAAASSTETQHQTTGTQPNAASSNAAAAAPPADKATAADTAASTPTPRSSAPALTCCPHCHWGWACPQHRDAYLAGPHAAVCTAYQNMNESQLLTHRYLTATGRLPNYVPDKMRPTGQSASSAAAGATSLAGQAGAGGWEPVPAAGWAAFQAWRPLPVFDAGMMCLLTKRMSQALTVVQALQHHYPPAHLASLRHLELHVLGASAFEVPADRIWEELLNLLPPPSPPAVPARPQRDSTAAAAAAAEASAAPSTATSSGPPRVLHVAFVGPELRDIILEDSDGRALPQGSALSSPPPPPGREMLYSYHLCTYQEFAAGRRPHRSGGSSSSAEASLGRECPWRKPDLAIAFNSGMSESDKQLWAPALEVLVRQGVPVVFTSYNGEEAAADAAAWRAAGGRVTLGPERNPYRALEPISEPSGVDEFYYQNYYWWCGRAAATVAAAGK</sequence>
<feature type="compositionally biased region" description="Low complexity" evidence="5">
    <location>
        <begin position="426"/>
        <end position="446"/>
    </location>
</feature>
<feature type="domain" description="MYND-type" evidence="6">
    <location>
        <begin position="18"/>
        <end position="57"/>
    </location>
</feature>
<evidence type="ECO:0000256" key="3">
    <source>
        <dbReference type="ARBA" id="ARBA00022833"/>
    </source>
</evidence>
<organism evidence="7 8">
    <name type="scientific">Astrephomene gubernaculifera</name>
    <dbReference type="NCBI Taxonomy" id="47775"/>
    <lineage>
        <taxon>Eukaryota</taxon>
        <taxon>Viridiplantae</taxon>
        <taxon>Chlorophyta</taxon>
        <taxon>core chlorophytes</taxon>
        <taxon>Chlorophyceae</taxon>
        <taxon>CS clade</taxon>
        <taxon>Chlamydomonadales</taxon>
        <taxon>Astrephomenaceae</taxon>
        <taxon>Astrephomene</taxon>
    </lineage>
</organism>
<evidence type="ECO:0000313" key="7">
    <source>
        <dbReference type="EMBL" id="GFR47608.1"/>
    </source>
</evidence>
<dbReference type="Proteomes" id="UP001054857">
    <property type="component" value="Unassembled WGS sequence"/>
</dbReference>
<evidence type="ECO:0000256" key="5">
    <source>
        <dbReference type="SAM" id="MobiDB-lite"/>
    </source>
</evidence>
<evidence type="ECO:0000256" key="4">
    <source>
        <dbReference type="PROSITE-ProRule" id="PRU00134"/>
    </source>
</evidence>
<evidence type="ECO:0000259" key="6">
    <source>
        <dbReference type="PROSITE" id="PS50865"/>
    </source>
</evidence>
<evidence type="ECO:0000256" key="2">
    <source>
        <dbReference type="ARBA" id="ARBA00022771"/>
    </source>
</evidence>
<dbReference type="EMBL" id="BMAR01000019">
    <property type="protein sequence ID" value="GFR47608.1"/>
    <property type="molecule type" value="Genomic_DNA"/>
</dbReference>